<evidence type="ECO:0000259" key="1">
    <source>
        <dbReference type="Pfam" id="PF12680"/>
    </source>
</evidence>
<organism evidence="2 3">
    <name type="scientific">Erythrobacter rubeus</name>
    <dbReference type="NCBI Taxonomy" id="2760803"/>
    <lineage>
        <taxon>Bacteria</taxon>
        <taxon>Pseudomonadati</taxon>
        <taxon>Pseudomonadota</taxon>
        <taxon>Alphaproteobacteria</taxon>
        <taxon>Sphingomonadales</taxon>
        <taxon>Erythrobacteraceae</taxon>
        <taxon>Erythrobacter/Porphyrobacter group</taxon>
        <taxon>Erythrobacter</taxon>
    </lineage>
</organism>
<evidence type="ECO:0000313" key="2">
    <source>
        <dbReference type="EMBL" id="MBD2842262.1"/>
    </source>
</evidence>
<dbReference type="SUPFAM" id="SSF54427">
    <property type="entry name" value="NTF2-like"/>
    <property type="match status" value="1"/>
</dbReference>
<dbReference type="InterPro" id="IPR037401">
    <property type="entry name" value="SnoaL-like"/>
</dbReference>
<dbReference type="Gene3D" id="3.10.450.50">
    <property type="match status" value="1"/>
</dbReference>
<evidence type="ECO:0000313" key="3">
    <source>
        <dbReference type="Proteomes" id="UP000635384"/>
    </source>
</evidence>
<dbReference type="EMBL" id="JACXLC010000001">
    <property type="protein sequence ID" value="MBD2842262.1"/>
    <property type="molecule type" value="Genomic_DNA"/>
</dbReference>
<dbReference type="RefSeq" id="WP_190787738.1">
    <property type="nucleotide sequence ID" value="NZ_JACXLC010000001.1"/>
</dbReference>
<protein>
    <submittedName>
        <fullName evidence="2">Nuclear transport factor 2 family protein</fullName>
    </submittedName>
</protein>
<dbReference type="Pfam" id="PF12680">
    <property type="entry name" value="SnoaL_2"/>
    <property type="match status" value="1"/>
</dbReference>
<accession>A0ABR8KVI8</accession>
<feature type="domain" description="SnoaL-like" evidence="1">
    <location>
        <begin position="27"/>
        <end position="122"/>
    </location>
</feature>
<comment type="caution">
    <text evidence="2">The sequence shown here is derived from an EMBL/GenBank/DDBJ whole genome shotgun (WGS) entry which is preliminary data.</text>
</comment>
<sequence length="126" mass="14075">MAAGEQIEESAADRADEARMNAAAKVVQRSIDAYRARNLDRWLAQFSPDVLVVVNGYANVGHRQLRETFETAVELGLPDPVILDSGWTGERVYLTVREFLPDGTPIQSYSEYVVENGKITEVYGRI</sequence>
<gene>
    <name evidence="2" type="ORF">IB285_08345</name>
</gene>
<proteinExistence type="predicted"/>
<dbReference type="Proteomes" id="UP000635384">
    <property type="component" value="Unassembled WGS sequence"/>
</dbReference>
<name>A0ABR8KVI8_9SPHN</name>
<keyword evidence="3" id="KW-1185">Reference proteome</keyword>
<dbReference type="InterPro" id="IPR032710">
    <property type="entry name" value="NTF2-like_dom_sf"/>
</dbReference>
<reference evidence="2 3" key="1">
    <citation type="submission" date="2020-09" db="EMBL/GenBank/DDBJ databases">
        <authorList>
            <person name="Yoon J.-W."/>
        </authorList>
    </citation>
    <scope>NUCLEOTIDE SEQUENCE [LARGE SCALE GENOMIC DNA]</scope>
    <source>
        <strain evidence="2 3">KMU-140</strain>
    </source>
</reference>